<dbReference type="InterPro" id="IPR018982">
    <property type="entry name" value="RQC_domain"/>
</dbReference>
<dbReference type="InterPro" id="IPR014001">
    <property type="entry name" value="Helicase_ATP-bd"/>
</dbReference>
<dbReference type="GO" id="GO:0016787">
    <property type="term" value="F:hydrolase activity"/>
    <property type="evidence" value="ECO:0007669"/>
    <property type="project" value="UniProtKB-KW"/>
</dbReference>
<organism evidence="15 16">
    <name type="scientific">Sipha flava</name>
    <name type="common">yellow sugarcane aphid</name>
    <dbReference type="NCBI Taxonomy" id="143950"/>
    <lineage>
        <taxon>Eukaryota</taxon>
        <taxon>Metazoa</taxon>
        <taxon>Ecdysozoa</taxon>
        <taxon>Arthropoda</taxon>
        <taxon>Hexapoda</taxon>
        <taxon>Insecta</taxon>
        <taxon>Pterygota</taxon>
        <taxon>Neoptera</taxon>
        <taxon>Paraneoptera</taxon>
        <taxon>Hemiptera</taxon>
        <taxon>Sternorrhyncha</taxon>
        <taxon>Aphidomorpha</taxon>
        <taxon>Aphidoidea</taxon>
        <taxon>Aphididae</taxon>
        <taxon>Sipha</taxon>
    </lineage>
</organism>
<keyword evidence="6 11" id="KW-0067">ATP-binding</keyword>
<dbReference type="InterPro" id="IPR036390">
    <property type="entry name" value="WH_DNA-bd_sf"/>
</dbReference>
<dbReference type="Pfam" id="PF00270">
    <property type="entry name" value="DEAD"/>
    <property type="match status" value="1"/>
</dbReference>
<dbReference type="Pfam" id="PF00271">
    <property type="entry name" value="Helicase_C"/>
    <property type="match status" value="1"/>
</dbReference>
<feature type="domain" description="Helicase ATP-binding" evidence="13">
    <location>
        <begin position="32"/>
        <end position="202"/>
    </location>
</feature>
<dbReference type="GO" id="GO:0000723">
    <property type="term" value="P:telomere maintenance"/>
    <property type="evidence" value="ECO:0007669"/>
    <property type="project" value="TreeGrafter"/>
</dbReference>
<keyword evidence="7" id="KW-0238">DNA-binding</keyword>
<dbReference type="FunFam" id="3.40.50.300:FF:001456">
    <property type="entry name" value="ATP-dependent DNA helicase"/>
    <property type="match status" value="1"/>
</dbReference>
<dbReference type="SMART" id="SM00341">
    <property type="entry name" value="HRDC"/>
    <property type="match status" value="1"/>
</dbReference>
<evidence type="ECO:0000256" key="8">
    <source>
        <dbReference type="ARBA" id="ARBA00023235"/>
    </source>
</evidence>
<dbReference type="GO" id="GO:0000724">
    <property type="term" value="P:double-strand break repair via homologous recombination"/>
    <property type="evidence" value="ECO:0007669"/>
    <property type="project" value="TreeGrafter"/>
</dbReference>
<dbReference type="Pfam" id="PF16124">
    <property type="entry name" value="RecQ_Zn_bind"/>
    <property type="match status" value="1"/>
</dbReference>
<dbReference type="GO" id="GO:0009378">
    <property type="term" value="F:four-way junction helicase activity"/>
    <property type="evidence" value="ECO:0007669"/>
    <property type="project" value="TreeGrafter"/>
</dbReference>
<dbReference type="Gene3D" id="1.10.150.80">
    <property type="entry name" value="HRDC domain"/>
    <property type="match status" value="1"/>
</dbReference>
<dbReference type="Pfam" id="PF09382">
    <property type="entry name" value="RQC"/>
    <property type="match status" value="1"/>
</dbReference>
<accession>A0A8B8GKV6</accession>
<evidence type="ECO:0000256" key="3">
    <source>
        <dbReference type="ARBA" id="ARBA00022741"/>
    </source>
</evidence>
<dbReference type="InterPro" id="IPR002121">
    <property type="entry name" value="HRDC_dom"/>
</dbReference>
<dbReference type="GO" id="GO:0043138">
    <property type="term" value="F:3'-5' DNA helicase activity"/>
    <property type="evidence" value="ECO:0007669"/>
    <property type="project" value="UniProtKB-EC"/>
</dbReference>
<dbReference type="SUPFAM" id="SSF46785">
    <property type="entry name" value="Winged helix' DNA-binding domain"/>
    <property type="match status" value="1"/>
</dbReference>
<evidence type="ECO:0000259" key="12">
    <source>
        <dbReference type="PROSITE" id="PS50967"/>
    </source>
</evidence>
<dbReference type="SUPFAM" id="SSF47819">
    <property type="entry name" value="HRDC-like"/>
    <property type="match status" value="1"/>
</dbReference>
<dbReference type="InterPro" id="IPR044876">
    <property type="entry name" value="HRDC_dom_sf"/>
</dbReference>
<dbReference type="Proteomes" id="UP000694846">
    <property type="component" value="Unplaced"/>
</dbReference>
<dbReference type="OrthoDB" id="10261556at2759"/>
<comment type="catalytic activity">
    <reaction evidence="10 11">
        <text>ATP + H2O = ADP + phosphate + H(+)</text>
        <dbReference type="Rhea" id="RHEA:13065"/>
        <dbReference type="ChEBI" id="CHEBI:15377"/>
        <dbReference type="ChEBI" id="CHEBI:15378"/>
        <dbReference type="ChEBI" id="CHEBI:30616"/>
        <dbReference type="ChEBI" id="CHEBI:43474"/>
        <dbReference type="ChEBI" id="CHEBI:456216"/>
    </reaction>
</comment>
<dbReference type="AlphaFoldDB" id="A0A8B8GKV6"/>
<dbReference type="GO" id="GO:0005737">
    <property type="term" value="C:cytoplasm"/>
    <property type="evidence" value="ECO:0007669"/>
    <property type="project" value="TreeGrafter"/>
</dbReference>
<keyword evidence="5 11" id="KW-0347">Helicase</keyword>
<evidence type="ECO:0000256" key="4">
    <source>
        <dbReference type="ARBA" id="ARBA00022801"/>
    </source>
</evidence>
<evidence type="ECO:0000256" key="9">
    <source>
        <dbReference type="ARBA" id="ARBA00034617"/>
    </source>
</evidence>
<dbReference type="InterPro" id="IPR032284">
    <property type="entry name" value="RecQ_Zn-bd"/>
</dbReference>
<evidence type="ECO:0000259" key="13">
    <source>
        <dbReference type="PROSITE" id="PS51192"/>
    </source>
</evidence>
<dbReference type="PANTHER" id="PTHR13710:SF120">
    <property type="entry name" value="BIFUNCTIONAL 3'-5' EXONUCLEASE_ATP-DEPENDENT HELICASE WRN"/>
    <property type="match status" value="1"/>
</dbReference>
<dbReference type="SMART" id="SM00487">
    <property type="entry name" value="DEXDc"/>
    <property type="match status" value="1"/>
</dbReference>
<keyword evidence="3 11" id="KW-0547">Nucleotide-binding</keyword>
<evidence type="ECO:0000256" key="7">
    <source>
        <dbReference type="ARBA" id="ARBA00023125"/>
    </source>
</evidence>
<dbReference type="InterPro" id="IPR027417">
    <property type="entry name" value="P-loop_NTPase"/>
</dbReference>
<evidence type="ECO:0000256" key="5">
    <source>
        <dbReference type="ARBA" id="ARBA00022806"/>
    </source>
</evidence>
<dbReference type="PROSITE" id="PS50967">
    <property type="entry name" value="HRDC"/>
    <property type="match status" value="1"/>
</dbReference>
<dbReference type="InterPro" id="IPR036388">
    <property type="entry name" value="WH-like_DNA-bd_sf"/>
</dbReference>
<dbReference type="InterPro" id="IPR004589">
    <property type="entry name" value="DNA_helicase_ATP-dep_RecQ"/>
</dbReference>
<feature type="domain" description="HRDC" evidence="12">
    <location>
        <begin position="600"/>
        <end position="680"/>
    </location>
</feature>
<evidence type="ECO:0000259" key="14">
    <source>
        <dbReference type="PROSITE" id="PS51194"/>
    </source>
</evidence>
<dbReference type="SMART" id="SM00490">
    <property type="entry name" value="HELICc"/>
    <property type="match status" value="1"/>
</dbReference>
<evidence type="ECO:0000256" key="10">
    <source>
        <dbReference type="ARBA" id="ARBA00049360"/>
    </source>
</evidence>
<comment type="similarity">
    <text evidence="2 11">Belongs to the helicase family. RecQ subfamily.</text>
</comment>
<keyword evidence="15" id="KW-1185">Reference proteome</keyword>
<dbReference type="PANTHER" id="PTHR13710">
    <property type="entry name" value="DNA HELICASE RECQ FAMILY MEMBER"/>
    <property type="match status" value="1"/>
</dbReference>
<reference evidence="16" key="1">
    <citation type="submission" date="2025-08" db="UniProtKB">
        <authorList>
            <consortium name="RefSeq"/>
        </authorList>
    </citation>
    <scope>IDENTIFICATION</scope>
    <source>
        <tissue evidence="16">Whole body</tissue>
    </source>
</reference>
<dbReference type="GeneID" id="112692693"/>
<dbReference type="GO" id="GO:0003677">
    <property type="term" value="F:DNA binding"/>
    <property type="evidence" value="ECO:0007669"/>
    <property type="project" value="UniProtKB-KW"/>
</dbReference>
<dbReference type="InterPro" id="IPR001650">
    <property type="entry name" value="Helicase_C-like"/>
</dbReference>
<dbReference type="PROSITE" id="PS51192">
    <property type="entry name" value="HELICASE_ATP_BIND_1"/>
    <property type="match status" value="1"/>
</dbReference>
<evidence type="ECO:0000256" key="2">
    <source>
        <dbReference type="ARBA" id="ARBA00005446"/>
    </source>
</evidence>
<dbReference type="CDD" id="cd18794">
    <property type="entry name" value="SF2_C_RecQ"/>
    <property type="match status" value="1"/>
</dbReference>
<comment type="catalytic activity">
    <reaction evidence="9 11">
        <text>Couples ATP hydrolysis with the unwinding of duplex DNA by translocating in the 3'-5' direction.</text>
        <dbReference type="EC" id="5.6.2.4"/>
    </reaction>
</comment>
<keyword evidence="11" id="KW-0539">Nucleus</keyword>
<proteinExistence type="inferred from homology"/>
<dbReference type="RefSeq" id="XP_025423221.1">
    <property type="nucleotide sequence ID" value="XM_025567436.1"/>
</dbReference>
<dbReference type="Gene3D" id="1.10.10.10">
    <property type="entry name" value="Winged helix-like DNA-binding domain superfamily/Winged helix DNA-binding domain"/>
    <property type="match status" value="1"/>
</dbReference>
<dbReference type="GO" id="GO:0006260">
    <property type="term" value="P:DNA replication"/>
    <property type="evidence" value="ECO:0007669"/>
    <property type="project" value="InterPro"/>
</dbReference>
<dbReference type="GO" id="GO:0005694">
    <property type="term" value="C:chromosome"/>
    <property type="evidence" value="ECO:0007669"/>
    <property type="project" value="TreeGrafter"/>
</dbReference>
<comment type="cofactor">
    <cofactor evidence="1">
        <name>Zn(2+)</name>
        <dbReference type="ChEBI" id="CHEBI:29105"/>
    </cofactor>
</comment>
<feature type="domain" description="Helicase C-terminal" evidence="14">
    <location>
        <begin position="231"/>
        <end position="378"/>
    </location>
</feature>
<protein>
    <recommendedName>
        <fullName evidence="11">ATP-dependent DNA helicase</fullName>
        <ecNumber evidence="11">5.6.2.4</ecNumber>
    </recommendedName>
</protein>
<evidence type="ECO:0000313" key="15">
    <source>
        <dbReference type="Proteomes" id="UP000694846"/>
    </source>
</evidence>
<dbReference type="FunFam" id="3.40.50.300:FF:000941">
    <property type="entry name" value="Werner syndrome RecQ like helicase"/>
    <property type="match status" value="1"/>
</dbReference>
<evidence type="ECO:0000256" key="1">
    <source>
        <dbReference type="ARBA" id="ARBA00001947"/>
    </source>
</evidence>
<name>A0A8B8GKV6_9HEMI</name>
<dbReference type="InterPro" id="IPR010997">
    <property type="entry name" value="HRDC-like_sf"/>
</dbReference>
<evidence type="ECO:0000256" key="11">
    <source>
        <dbReference type="RuleBase" id="RU364117"/>
    </source>
</evidence>
<gene>
    <name evidence="16" type="primary">LOC112692693</name>
</gene>
<evidence type="ECO:0000256" key="6">
    <source>
        <dbReference type="ARBA" id="ARBA00022840"/>
    </source>
</evidence>
<dbReference type="InterPro" id="IPR011545">
    <property type="entry name" value="DEAD/DEAH_box_helicase_dom"/>
</dbReference>
<comment type="subcellular location">
    <subcellularLocation>
        <location evidence="11">Nucleus</location>
    </subcellularLocation>
</comment>
<dbReference type="Gene3D" id="3.40.50.300">
    <property type="entry name" value="P-loop containing nucleotide triphosphate hydrolases"/>
    <property type="match status" value="2"/>
</dbReference>
<dbReference type="GO" id="GO:0005524">
    <property type="term" value="F:ATP binding"/>
    <property type="evidence" value="ECO:0007669"/>
    <property type="project" value="UniProtKB-KW"/>
</dbReference>
<keyword evidence="8" id="KW-0413">Isomerase</keyword>
<dbReference type="GO" id="GO:0005654">
    <property type="term" value="C:nucleoplasm"/>
    <property type="evidence" value="ECO:0007669"/>
    <property type="project" value="TreeGrafter"/>
</dbReference>
<dbReference type="EC" id="5.6.2.4" evidence="11"/>
<dbReference type="SUPFAM" id="SSF52540">
    <property type="entry name" value="P-loop containing nucleoside triphosphate hydrolases"/>
    <property type="match status" value="1"/>
</dbReference>
<dbReference type="Pfam" id="PF00570">
    <property type="entry name" value="HRDC"/>
    <property type="match status" value="1"/>
</dbReference>
<dbReference type="PROSITE" id="PS51194">
    <property type="entry name" value="HELICASE_CTER"/>
    <property type="match status" value="1"/>
</dbReference>
<dbReference type="SMART" id="SM00956">
    <property type="entry name" value="RQC"/>
    <property type="match status" value="1"/>
</dbReference>
<keyword evidence="4 11" id="KW-0378">Hydrolase</keyword>
<sequence>MSSTEPSPQHISALRKYFGHSNFRSMQWEIIHSVLEEKRDACVVMSTGYGKSLCYQYPAVYTKGLTIVVSPLISLMKDQVLSLEMANIKACLLGSAQASKADALSGLFSGEVRVLYITPEWIATESAKQILHDLQTKIKIVAVAIDEAHCVSQWGFDFRSSYRNLGKLRDILPSVPILALTATATPIVRKDICTSLNLKNPKYVCTGFDRTNLYFEVSKKTSSIFLDLNKYMKKSGLKISFEGATIIYCPTKKQTEAVAQELRSNRIECEVYHADIPLKKRNAVHENFVKDNLQIVVATVAFGMGIDKPDVRQVIHYGAPKDIESYYQEVGRAGRDGLPARCHVFYNQADIVLNRNIMLSSLTNDTYRAHKEKMAKVIEQYMETRWCRRQLLLSYFEDNSLSTANGSNSKKNCCDNCTYNLMTNNLQPDNNVDLLEDVQLVLKCAQALGGYYGLLTLVDFICGKRNKKFYERHLNHMLFGTGKYNTETYWKTLSKLCLRESLLQQKPCNSFQQGTKFSFPISTVSVSTKGYEFIEHGYESGIKIDPSLDVLKLFKSKSADKCVNKVIGTLDLKLKYSQDPVSLLTQNNTNSGPEQKIENTDLENTIYSTLVTYRIILAQQSDCMPYMIASNKMLIDVAKLKPKDMSELKNVEGFTEAKIERFGQAIVSKVIEVCSKHSVDIKANENMKTCDSNNTNANDSESLWDDCDDSIFSEICDTDIIEKVDNNVSVGQTNVINDSNILKNTESTFKRKYGAIESKLSDQEKVKEHKQIMMKKLKNNSLFKF</sequence>
<evidence type="ECO:0000313" key="16">
    <source>
        <dbReference type="RefSeq" id="XP_025423221.1"/>
    </source>
</evidence>
<dbReference type="NCBIfam" id="TIGR00614">
    <property type="entry name" value="recQ_fam"/>
    <property type="match status" value="1"/>
</dbReference>